<dbReference type="Proteomes" id="UP001519290">
    <property type="component" value="Unassembled WGS sequence"/>
</dbReference>
<proteinExistence type="predicted"/>
<evidence type="ECO:0000259" key="1">
    <source>
        <dbReference type="Pfam" id="PF12728"/>
    </source>
</evidence>
<dbReference type="RefSeq" id="WP_209903674.1">
    <property type="nucleotide sequence ID" value="NZ_BAAAJW010000005.1"/>
</dbReference>
<evidence type="ECO:0000313" key="2">
    <source>
        <dbReference type="EMBL" id="MBP2383088.1"/>
    </source>
</evidence>
<dbReference type="Pfam" id="PF12728">
    <property type="entry name" value="HTH_17"/>
    <property type="match status" value="1"/>
</dbReference>
<name>A0ABS4X3W6_9MICO</name>
<protein>
    <submittedName>
        <fullName evidence="2">Excisionase family DNA binding protein</fullName>
    </submittedName>
</protein>
<organism evidence="2 3">
    <name type="scientific">Brachybacterium sacelli</name>
    <dbReference type="NCBI Taxonomy" id="173364"/>
    <lineage>
        <taxon>Bacteria</taxon>
        <taxon>Bacillati</taxon>
        <taxon>Actinomycetota</taxon>
        <taxon>Actinomycetes</taxon>
        <taxon>Micrococcales</taxon>
        <taxon>Dermabacteraceae</taxon>
        <taxon>Brachybacterium</taxon>
    </lineage>
</organism>
<evidence type="ECO:0000313" key="3">
    <source>
        <dbReference type="Proteomes" id="UP001519290"/>
    </source>
</evidence>
<gene>
    <name evidence="2" type="ORF">JOF43_003077</name>
</gene>
<keyword evidence="3" id="KW-1185">Reference proteome</keyword>
<accession>A0ABS4X3W6</accession>
<dbReference type="InterPro" id="IPR041657">
    <property type="entry name" value="HTH_17"/>
</dbReference>
<comment type="caution">
    <text evidence="2">The sequence shown here is derived from an EMBL/GenBank/DDBJ whole genome shotgun (WGS) entry which is preliminary data.</text>
</comment>
<dbReference type="NCBIfam" id="TIGR01764">
    <property type="entry name" value="excise"/>
    <property type="match status" value="1"/>
</dbReference>
<dbReference type="EMBL" id="JAGIOD010000002">
    <property type="protein sequence ID" value="MBP2383088.1"/>
    <property type="molecule type" value="Genomic_DNA"/>
</dbReference>
<dbReference type="InterPro" id="IPR010093">
    <property type="entry name" value="SinI_DNA-bd"/>
</dbReference>
<reference evidence="2 3" key="1">
    <citation type="submission" date="2021-03" db="EMBL/GenBank/DDBJ databases">
        <title>Sequencing the genomes of 1000 actinobacteria strains.</title>
        <authorList>
            <person name="Klenk H.-P."/>
        </authorList>
    </citation>
    <scope>NUCLEOTIDE SEQUENCE [LARGE SCALE GENOMIC DNA]</scope>
    <source>
        <strain evidence="2 3">DSM 14566</strain>
    </source>
</reference>
<feature type="domain" description="Helix-turn-helix" evidence="1">
    <location>
        <begin position="5"/>
        <end position="51"/>
    </location>
</feature>
<sequence length="166" mass="19055">MNDIWLTTGETATLLGVSRQHVVDLCDRGELVCTKAGTHRRIRRSEVQRLFNPQLTREQEKSLWLHRALMGHLMLDPQKVLQMATENITRWKPKHRADGIAMRSLEQWEQVLSGGVDVVVDVLTGLDEVSSDLRQNSPFAGVLSDVERRQALRSFREHWDHEHTAA</sequence>